<evidence type="ECO:0000313" key="2">
    <source>
        <dbReference type="EMBL" id="ETA04596.1"/>
    </source>
</evidence>
<dbReference type="HOGENOM" id="CLU_042397_0_0_11"/>
<feature type="region of interest" description="Disordered" evidence="1">
    <location>
        <begin position="398"/>
        <end position="420"/>
    </location>
</feature>
<keyword evidence="3" id="KW-1185">Reference proteome</keyword>
<dbReference type="PATRIC" id="fig|1423140.3.peg.4551"/>
<dbReference type="RefSeq" id="WP_035753580.1">
    <property type="nucleotide sequence ID" value="NZ_KI629801.1"/>
</dbReference>
<comment type="caution">
    <text evidence="2">The sequence shown here is derived from an EMBL/GenBank/DDBJ whole genome shotgun (WGS) entry which is preliminary data.</text>
</comment>
<protein>
    <submittedName>
        <fullName evidence="2">Uncharacterized protein</fullName>
    </submittedName>
</protein>
<evidence type="ECO:0000313" key="3">
    <source>
        <dbReference type="Proteomes" id="UP000035035"/>
    </source>
</evidence>
<name>W9DDV1_9ACTN</name>
<gene>
    <name evidence="2" type="ORF">V525_22960</name>
</gene>
<dbReference type="EMBL" id="AYXO01000074">
    <property type="protein sequence ID" value="ETA04596.1"/>
    <property type="molecule type" value="Genomic_DNA"/>
</dbReference>
<accession>W9DDV1</accession>
<evidence type="ECO:0000256" key="1">
    <source>
        <dbReference type="SAM" id="MobiDB-lite"/>
    </source>
</evidence>
<sequence length="420" mass="45531">MVTVPDIDRWDAEQVREVFRQTEANIQNCDTMVTRFANLAVFETWSGDSADAAGSRVATAVNDFTNFRNESALIGMAARQAEAAESIDEVKRRLEAVREGARQLGLTVTEAGTIDGPTPSPSDTTFPLFEVLAFLSMKEDLQEQLSQLLADAAQVDQDLAAVIEAADGDLPVTDVDPITGTSSISRRANQTKVFEDRFDRPPSTPSEWKLAEAMDPNTYDPRYKGTDSAVVVKSIDKVPGGGLVRVNAFIPRDNVHNIPHDNAGDSRGFDGSAGAEDCRVSIYIDYDNGVVVMRQNPSVEIPSGAVKVGSPTLGVAQDGERVQVTFEAKDPFMPFYDQEVGKWASSTVGASVRGTLVAEPYDGMEPRLEGQLTNYPAWEVYADSDSGVPTQVYGHMPDPTDPWGPLRHLPGHHDVKVGGN</sequence>
<dbReference type="AlphaFoldDB" id="W9DDV1"/>
<feature type="compositionally biased region" description="Basic and acidic residues" evidence="1">
    <location>
        <begin position="411"/>
        <end position="420"/>
    </location>
</feature>
<reference evidence="2 3" key="1">
    <citation type="journal article" date="2014" name="Genome Announc.">
        <title>Draft Genome Sequence of Gordonia alkanivorans Strain CGMCC6845, a Halotolerant Hydrocarbon-Degrading Bacterium.</title>
        <authorList>
            <person name="Wang X."/>
            <person name="Jin D."/>
            <person name="Zhou L."/>
            <person name="Wu L."/>
            <person name="An W."/>
            <person name="Zhao L."/>
        </authorList>
    </citation>
    <scope>NUCLEOTIDE SEQUENCE [LARGE SCALE GENOMIC DNA]</scope>
    <source>
        <strain evidence="2 3">CGMCC 6845</strain>
    </source>
</reference>
<proteinExistence type="predicted"/>
<organism evidence="2 3">
    <name type="scientific">Gordonia alkanivorans CGMCC 6845</name>
    <dbReference type="NCBI Taxonomy" id="1423140"/>
    <lineage>
        <taxon>Bacteria</taxon>
        <taxon>Bacillati</taxon>
        <taxon>Actinomycetota</taxon>
        <taxon>Actinomycetes</taxon>
        <taxon>Mycobacteriales</taxon>
        <taxon>Gordoniaceae</taxon>
        <taxon>Gordonia</taxon>
    </lineage>
</organism>
<dbReference type="Proteomes" id="UP000035035">
    <property type="component" value="Unassembled WGS sequence"/>
</dbReference>